<organism evidence="3 4">
    <name type="scientific">Enterobacter phage EcP1</name>
    <dbReference type="NCBI Taxonomy" id="942016"/>
    <lineage>
        <taxon>Viruses</taxon>
        <taxon>Duplodnaviria</taxon>
        <taxon>Heunggongvirae</taxon>
        <taxon>Uroviricota</taxon>
        <taxon>Caudoviricetes</taxon>
        <taxon>Schitoviridae</taxon>
        <taxon>Eceepunavirus</taxon>
        <taxon>Eceepunavirus EcP1</taxon>
    </lineage>
</organism>
<dbReference type="OrthoDB" id="19096at10239"/>
<gene>
    <name evidence="3" type="ORF">EcP1_gp43</name>
</gene>
<feature type="region of interest" description="Disordered" evidence="1">
    <location>
        <begin position="1"/>
        <end position="24"/>
    </location>
</feature>
<dbReference type="InterPro" id="IPR000792">
    <property type="entry name" value="Tscrpt_reg_LuxR_C"/>
</dbReference>
<dbReference type="SUPFAM" id="SSF109709">
    <property type="entry name" value="KorB DNA-binding domain-like"/>
    <property type="match status" value="1"/>
</dbReference>
<name>E9NIG8_9CAUD</name>
<keyword evidence="4" id="KW-1185">Reference proteome</keyword>
<feature type="compositionally biased region" description="Polar residues" evidence="1">
    <location>
        <begin position="8"/>
        <end position="18"/>
    </location>
</feature>
<evidence type="ECO:0000259" key="2">
    <source>
        <dbReference type="Pfam" id="PF00196"/>
    </source>
</evidence>
<feature type="domain" description="HTH luxR-type" evidence="2">
    <location>
        <begin position="145"/>
        <end position="183"/>
    </location>
</feature>
<dbReference type="InterPro" id="IPR036086">
    <property type="entry name" value="ParB/Sulfiredoxin_sf"/>
</dbReference>
<evidence type="ECO:0000256" key="1">
    <source>
        <dbReference type="SAM" id="MobiDB-lite"/>
    </source>
</evidence>
<dbReference type="Gene3D" id="1.10.10.2830">
    <property type="match status" value="1"/>
</dbReference>
<proteinExistence type="predicted"/>
<dbReference type="KEGG" id="vg:14006822"/>
<protein>
    <recommendedName>
        <fullName evidence="2">HTH luxR-type domain-containing protein</fullName>
    </recommendedName>
</protein>
<dbReference type="GO" id="GO:0006355">
    <property type="term" value="P:regulation of DNA-templated transcription"/>
    <property type="evidence" value="ECO:0007669"/>
    <property type="project" value="InterPro"/>
</dbReference>
<accession>E9NIG8</accession>
<dbReference type="Proteomes" id="UP000007263">
    <property type="component" value="Segment"/>
</dbReference>
<dbReference type="EMBL" id="HQ641380">
    <property type="protein sequence ID" value="ADU79194.1"/>
    <property type="molecule type" value="Genomic_DNA"/>
</dbReference>
<evidence type="ECO:0000313" key="4">
    <source>
        <dbReference type="Proteomes" id="UP000007263"/>
    </source>
</evidence>
<dbReference type="SUPFAM" id="SSF110849">
    <property type="entry name" value="ParB/Sulfiredoxin"/>
    <property type="match status" value="1"/>
</dbReference>
<dbReference type="RefSeq" id="YP_007003166.1">
    <property type="nucleotide sequence ID" value="NC_019485.1"/>
</dbReference>
<evidence type="ECO:0000313" key="3">
    <source>
        <dbReference type="EMBL" id="ADU79194.1"/>
    </source>
</evidence>
<reference evidence="3 4" key="1">
    <citation type="submission" date="2010-11" db="EMBL/GenBank/DDBJ databases">
        <title>Complete nucleotide sequence of the bacteriophage EcP1, a new member of the N4-like viruses.</title>
        <authorList>
            <person name="Zhu J."/>
            <person name="Rao X."/>
            <person name="Tan Y."/>
            <person name="Hu Z."/>
            <person name="Xiong K."/>
            <person name="Chen Z."/>
            <person name="Li S."/>
            <person name="Yang J."/>
            <person name="Jin X."/>
            <person name="Chen Y."/>
            <person name="Hu F."/>
        </authorList>
    </citation>
    <scope>NUCLEOTIDE SEQUENCE [LARGE SCALE GENOMIC DNA]</scope>
</reference>
<dbReference type="GeneID" id="14006822"/>
<dbReference type="Pfam" id="PF00196">
    <property type="entry name" value="GerE"/>
    <property type="match status" value="1"/>
</dbReference>
<sequence length="264" mass="29794">MSMAMPNSLRQLQGQPDSNIKRGNKFMIPPTDLRIQEGYNVRAAFNPEYWETEEAKERINSFAHSYTEGKFVPPIVVQVRDGLCYIRDGEHRYRGLVQAVQAGAQIQHVDVVEVSGDELDELDTLHDSNNGKPWGIMEKAIIVSRYSAYGLTNKDIAKRMHLSEATISNYLLVMQMPLNMKKRLSDGSLQLSVALEQYRAHGTKGLEKPVKSKSINAVKKKLIDIFAEPKVTEQPDGYHLVLSADQYAAIMEYTDLLKPEPEGE</sequence>